<feature type="region of interest" description="Disordered" evidence="1">
    <location>
        <begin position="24"/>
        <end position="57"/>
    </location>
</feature>
<feature type="non-terminal residue" evidence="2">
    <location>
        <position position="1"/>
    </location>
</feature>
<evidence type="ECO:0000313" key="2">
    <source>
        <dbReference type="EMBL" id="RFU26022.1"/>
    </source>
</evidence>
<protein>
    <submittedName>
        <fullName evidence="2">Uncharacterized protein</fullName>
    </submittedName>
</protein>
<dbReference type="Proteomes" id="UP000258309">
    <property type="component" value="Unassembled WGS sequence"/>
</dbReference>
<name>A0A3E2GYG3_SCYLI</name>
<dbReference type="AlphaFoldDB" id="A0A3E2GYG3"/>
<gene>
    <name evidence="2" type="ORF">B7463_g10319</name>
</gene>
<reference evidence="2 3" key="1">
    <citation type="submission" date="2018-05" db="EMBL/GenBank/DDBJ databases">
        <title>Draft genome sequence of Scytalidium lignicola DSM 105466, a ubiquitous saprotrophic fungus.</title>
        <authorList>
            <person name="Buettner E."/>
            <person name="Gebauer A.M."/>
            <person name="Hofrichter M."/>
            <person name="Liers C."/>
            <person name="Kellner H."/>
        </authorList>
    </citation>
    <scope>NUCLEOTIDE SEQUENCE [LARGE SCALE GENOMIC DNA]</scope>
    <source>
        <strain evidence="2 3">DSM 105466</strain>
    </source>
</reference>
<evidence type="ECO:0000313" key="3">
    <source>
        <dbReference type="Proteomes" id="UP000258309"/>
    </source>
</evidence>
<proteinExistence type="predicted"/>
<dbReference type="EMBL" id="NCSJ02000290">
    <property type="protein sequence ID" value="RFU26022.1"/>
    <property type="molecule type" value="Genomic_DNA"/>
</dbReference>
<feature type="non-terminal residue" evidence="2">
    <location>
        <position position="179"/>
    </location>
</feature>
<comment type="caution">
    <text evidence="2">The sequence shown here is derived from an EMBL/GenBank/DDBJ whole genome shotgun (WGS) entry which is preliminary data.</text>
</comment>
<accession>A0A3E2GYG3</accession>
<evidence type="ECO:0000256" key="1">
    <source>
        <dbReference type="SAM" id="MobiDB-lite"/>
    </source>
</evidence>
<dbReference type="OrthoDB" id="4525395at2759"/>
<keyword evidence="3" id="KW-1185">Reference proteome</keyword>
<organism evidence="2 3">
    <name type="scientific">Scytalidium lignicola</name>
    <name type="common">Hyphomycete</name>
    <dbReference type="NCBI Taxonomy" id="5539"/>
    <lineage>
        <taxon>Eukaryota</taxon>
        <taxon>Fungi</taxon>
        <taxon>Dikarya</taxon>
        <taxon>Ascomycota</taxon>
        <taxon>Pezizomycotina</taxon>
        <taxon>Leotiomycetes</taxon>
        <taxon>Leotiomycetes incertae sedis</taxon>
        <taxon>Scytalidium</taxon>
    </lineage>
</organism>
<sequence length="179" mass="20084">MINIAIAPFNADGEHGIREIGGLTSPWTPVKQPIPSENPASSPLLDTPSTSKPPRKMSRYDVNVRLIGSQQIITIPKVLDDTSSDYWEFYQNELQILNIPANYAIRNDQLQTANSFVNRQILEVEAQLVNDGNGVGDFYRTEADYAKCNRPSDPSLFGNVRTQLLLHSYESLEQESVYL</sequence>